<evidence type="ECO:0000313" key="18">
    <source>
        <dbReference type="EMBL" id="KAL0483085.1"/>
    </source>
</evidence>
<evidence type="ECO:0000256" key="5">
    <source>
        <dbReference type="ARBA" id="ARBA00022705"/>
    </source>
</evidence>
<feature type="compositionally biased region" description="Low complexity" evidence="16">
    <location>
        <begin position="1"/>
        <end position="10"/>
    </location>
</feature>
<dbReference type="FunFam" id="3.30.470.30:FF:000002">
    <property type="entry name" value="DNA ligase"/>
    <property type="match status" value="1"/>
</dbReference>
<dbReference type="Pfam" id="PF01068">
    <property type="entry name" value="DNA_ligase_A_M"/>
    <property type="match status" value="1"/>
</dbReference>
<dbReference type="FunFam" id="2.40.50.140:FF:000062">
    <property type="entry name" value="DNA ligase"/>
    <property type="match status" value="1"/>
</dbReference>
<evidence type="ECO:0000256" key="6">
    <source>
        <dbReference type="ARBA" id="ARBA00022741"/>
    </source>
</evidence>
<evidence type="ECO:0000313" key="19">
    <source>
        <dbReference type="Proteomes" id="UP001431209"/>
    </source>
</evidence>
<keyword evidence="11" id="KW-0539">Nucleus</keyword>
<dbReference type="PROSITE" id="PS50160">
    <property type="entry name" value="DNA_LIGASE_A3"/>
    <property type="match status" value="1"/>
</dbReference>
<keyword evidence="8 14" id="KW-0067">ATP-binding</keyword>
<dbReference type="PROSITE" id="PS00333">
    <property type="entry name" value="DNA_LIGASE_A2"/>
    <property type="match status" value="1"/>
</dbReference>
<evidence type="ECO:0000256" key="16">
    <source>
        <dbReference type="SAM" id="MobiDB-lite"/>
    </source>
</evidence>
<dbReference type="InterPro" id="IPR050191">
    <property type="entry name" value="ATP-dep_DNA_ligase"/>
</dbReference>
<keyword evidence="3 14" id="KW-0436">Ligase</keyword>
<dbReference type="AlphaFoldDB" id="A0AAW2Z168"/>
<dbReference type="GO" id="GO:0051301">
    <property type="term" value="P:cell division"/>
    <property type="evidence" value="ECO:0007669"/>
    <property type="project" value="UniProtKB-KW"/>
</dbReference>
<evidence type="ECO:0000256" key="4">
    <source>
        <dbReference type="ARBA" id="ARBA00022618"/>
    </source>
</evidence>
<feature type="domain" description="ATP-dependent DNA ligase family profile" evidence="17">
    <location>
        <begin position="515"/>
        <end position="652"/>
    </location>
</feature>
<dbReference type="InterPro" id="IPR036599">
    <property type="entry name" value="DNA_ligase_N_sf"/>
</dbReference>
<dbReference type="Gene3D" id="1.10.3260.10">
    <property type="entry name" value="DNA ligase, ATP-dependent, N-terminal domain"/>
    <property type="match status" value="1"/>
</dbReference>
<dbReference type="Pfam" id="PF04679">
    <property type="entry name" value="DNA_ligase_A_C"/>
    <property type="match status" value="1"/>
</dbReference>
<keyword evidence="4" id="KW-0132">Cell division</keyword>
<dbReference type="InterPro" id="IPR012308">
    <property type="entry name" value="DNA_ligase_ATP-dep_N"/>
</dbReference>
<sequence length="778" mass="87198">MNKQSKLSSFFKKKGDAEEIKPSANKKRKIVIDDSIEEPTKVEAEPAQEPKQKDEPVSDQIKAAPSISNTLPIDDVVKNPLKRKREEDVAEEDAEEEQEEEQQIEEKNKDESDEESDEEEAEEEDVEDAGEVKKQTSSSSPAKKKSAPPTFAYHKFDPSKAATWKKGEPVPYLALSNTLDSVSETKSRIRITEIFCNFLRTVLAITPEDILPALYLSINSIAPAHEGIELGIGEGSLVKVLAEASAKTVKHVREMLKKKGDLGTIAKSLKNKQSTMFKPKILTVRNVFHEFREIATSSGKNSMAKKLGKIKTLLVSSRETEPQYIIRSLEGKLRIGLGEETVMASLSHAVTLHKDPNASTQKLKEAEEQLKVCFSECPVYDQLVQTALKYPISEWTNHVHLKAGIPVKPMLAKAAKGVTELFDRFGEGQFSCEYKYDGERAQIHLFNNTVKIYSRNMEDHTNKYPDLIEVVKKAALSTTKNAIIDCEVVAYDRETCTIRPFQILSTRARKNVEGTASIKVAVCLYAFDCLFFNDVSLLGNDLLTRRQELNKAFQVLQHEFYFATYLDSSSSDEIEKFLNESIKGNCEGLMVKKTVGPGSRYEPARRTVNWLKLKKDYLLGVGDSFDLVPIGAYYGKGKRAGLFGGFLLACYDPDNEAYQTTCKIGSGFSDEMLAKLSGELRGNLIEGPKSYYEYGDSVKADVWFEATQVWEIKAADLTISPAHRAAQNILEQGGKGIGLRFPRFVRVREDKQPDLATSAQQVLDMFENQDVQKNQKRK</sequence>
<accession>A0AAW2Z168</accession>
<dbReference type="CDD" id="cd07969">
    <property type="entry name" value="OBF_DNA_ligase_I"/>
    <property type="match status" value="1"/>
</dbReference>
<dbReference type="InterPro" id="IPR000977">
    <property type="entry name" value="DNA_ligase_ATP-dep"/>
</dbReference>
<dbReference type="Pfam" id="PF04675">
    <property type="entry name" value="DNA_ligase_A_N"/>
    <property type="match status" value="1"/>
</dbReference>
<dbReference type="InterPro" id="IPR012340">
    <property type="entry name" value="NA-bd_OB-fold"/>
</dbReference>
<evidence type="ECO:0000256" key="2">
    <source>
        <dbReference type="ARBA" id="ARBA00007572"/>
    </source>
</evidence>
<comment type="subcellular location">
    <subcellularLocation>
        <location evidence="1">Nucleus</location>
    </subcellularLocation>
</comment>
<evidence type="ECO:0000256" key="14">
    <source>
        <dbReference type="RuleBase" id="RU000617"/>
    </source>
</evidence>
<dbReference type="PROSITE" id="PS00697">
    <property type="entry name" value="DNA_LIGASE_A1"/>
    <property type="match status" value="1"/>
</dbReference>
<dbReference type="Gene3D" id="3.30.470.30">
    <property type="entry name" value="DNA ligase/mRNA capping enzyme"/>
    <property type="match status" value="1"/>
</dbReference>
<dbReference type="GO" id="GO:0006273">
    <property type="term" value="P:lagging strand elongation"/>
    <property type="evidence" value="ECO:0007669"/>
    <property type="project" value="TreeGrafter"/>
</dbReference>
<protein>
    <recommendedName>
        <fullName evidence="14">DNA ligase</fullName>
        <ecNumber evidence="14">6.5.1.1</ecNumber>
    </recommendedName>
</protein>
<evidence type="ECO:0000256" key="1">
    <source>
        <dbReference type="ARBA" id="ARBA00004123"/>
    </source>
</evidence>
<keyword evidence="5" id="KW-0235">DNA replication</keyword>
<dbReference type="InterPro" id="IPR012309">
    <property type="entry name" value="DNA_ligase_ATP-dep_C"/>
</dbReference>
<dbReference type="PANTHER" id="PTHR45674">
    <property type="entry name" value="DNA LIGASE 1/3 FAMILY MEMBER"/>
    <property type="match status" value="1"/>
</dbReference>
<keyword evidence="6 14" id="KW-0547">Nucleotide-binding</keyword>
<evidence type="ECO:0000259" key="17">
    <source>
        <dbReference type="PROSITE" id="PS50160"/>
    </source>
</evidence>
<dbReference type="SUPFAM" id="SSF56091">
    <property type="entry name" value="DNA ligase/mRNA capping enzyme, catalytic domain"/>
    <property type="match status" value="1"/>
</dbReference>
<feature type="compositionally biased region" description="Acidic residues" evidence="16">
    <location>
        <begin position="88"/>
        <end position="103"/>
    </location>
</feature>
<evidence type="ECO:0000256" key="10">
    <source>
        <dbReference type="ARBA" id="ARBA00023204"/>
    </source>
</evidence>
<comment type="caution">
    <text evidence="18">The sequence shown here is derived from an EMBL/GenBank/DDBJ whole genome shotgun (WGS) entry which is preliminary data.</text>
</comment>
<dbReference type="GO" id="GO:0005634">
    <property type="term" value="C:nucleus"/>
    <property type="evidence" value="ECO:0007669"/>
    <property type="project" value="UniProtKB-SubCell"/>
</dbReference>
<keyword evidence="10 14" id="KW-0234">DNA repair</keyword>
<organism evidence="18 19">
    <name type="scientific">Acrasis kona</name>
    <dbReference type="NCBI Taxonomy" id="1008807"/>
    <lineage>
        <taxon>Eukaryota</taxon>
        <taxon>Discoba</taxon>
        <taxon>Heterolobosea</taxon>
        <taxon>Tetramitia</taxon>
        <taxon>Eutetramitia</taxon>
        <taxon>Acrasidae</taxon>
        <taxon>Acrasis</taxon>
    </lineage>
</organism>
<comment type="similarity">
    <text evidence="2 15">Belongs to the ATP-dependent DNA ligase family.</text>
</comment>
<name>A0AAW2Z168_9EUKA</name>
<dbReference type="PANTHER" id="PTHR45674:SF4">
    <property type="entry name" value="DNA LIGASE 1"/>
    <property type="match status" value="1"/>
</dbReference>
<evidence type="ECO:0000256" key="12">
    <source>
        <dbReference type="ARBA" id="ARBA00023306"/>
    </source>
</evidence>
<dbReference type="Gene3D" id="2.40.50.140">
    <property type="entry name" value="Nucleic acid-binding proteins"/>
    <property type="match status" value="1"/>
</dbReference>
<dbReference type="GO" id="GO:0003677">
    <property type="term" value="F:DNA binding"/>
    <property type="evidence" value="ECO:0007669"/>
    <property type="project" value="InterPro"/>
</dbReference>
<dbReference type="GO" id="GO:0006281">
    <property type="term" value="P:DNA repair"/>
    <property type="evidence" value="ECO:0007669"/>
    <property type="project" value="UniProtKB-KW"/>
</dbReference>
<dbReference type="InterPro" id="IPR016059">
    <property type="entry name" value="DNA_ligase_ATP-dep_CS"/>
</dbReference>
<dbReference type="GO" id="GO:0003910">
    <property type="term" value="F:DNA ligase (ATP) activity"/>
    <property type="evidence" value="ECO:0007669"/>
    <property type="project" value="UniProtKB-EC"/>
</dbReference>
<gene>
    <name evidence="18" type="ORF">AKO1_014967</name>
</gene>
<dbReference type="InterPro" id="IPR012310">
    <property type="entry name" value="DNA_ligase_ATP-dep_cent"/>
</dbReference>
<feature type="compositionally biased region" description="Acidic residues" evidence="16">
    <location>
        <begin position="111"/>
        <end position="129"/>
    </location>
</feature>
<evidence type="ECO:0000256" key="9">
    <source>
        <dbReference type="ARBA" id="ARBA00023172"/>
    </source>
</evidence>
<dbReference type="SUPFAM" id="SSF50249">
    <property type="entry name" value="Nucleic acid-binding proteins"/>
    <property type="match status" value="1"/>
</dbReference>
<dbReference type="FunFam" id="1.10.3260.10:FF:000001">
    <property type="entry name" value="DNA ligase"/>
    <property type="match status" value="1"/>
</dbReference>
<evidence type="ECO:0000256" key="8">
    <source>
        <dbReference type="ARBA" id="ARBA00022840"/>
    </source>
</evidence>
<dbReference type="GO" id="GO:0005739">
    <property type="term" value="C:mitochondrion"/>
    <property type="evidence" value="ECO:0007669"/>
    <property type="project" value="TreeGrafter"/>
</dbReference>
<keyword evidence="12" id="KW-0131">Cell cycle</keyword>
<dbReference type="EMBL" id="JAOPGA020000927">
    <property type="protein sequence ID" value="KAL0483085.1"/>
    <property type="molecule type" value="Genomic_DNA"/>
</dbReference>
<evidence type="ECO:0000256" key="11">
    <source>
        <dbReference type="ARBA" id="ARBA00023242"/>
    </source>
</evidence>
<dbReference type="Gene3D" id="3.30.1490.70">
    <property type="match status" value="1"/>
</dbReference>
<proteinExistence type="inferred from homology"/>
<evidence type="ECO:0000256" key="15">
    <source>
        <dbReference type="RuleBase" id="RU004196"/>
    </source>
</evidence>
<dbReference type="Proteomes" id="UP001431209">
    <property type="component" value="Unassembled WGS sequence"/>
</dbReference>
<feature type="region of interest" description="Disordered" evidence="16">
    <location>
        <begin position="1"/>
        <end position="152"/>
    </location>
</feature>
<feature type="compositionally biased region" description="Basic and acidic residues" evidence="16">
    <location>
        <begin position="38"/>
        <end position="56"/>
    </location>
</feature>
<dbReference type="GO" id="GO:0071897">
    <property type="term" value="P:DNA biosynthetic process"/>
    <property type="evidence" value="ECO:0007669"/>
    <property type="project" value="InterPro"/>
</dbReference>
<dbReference type="EC" id="6.5.1.1" evidence="14"/>
<dbReference type="GO" id="GO:0005524">
    <property type="term" value="F:ATP binding"/>
    <property type="evidence" value="ECO:0007669"/>
    <property type="project" value="UniProtKB-KW"/>
</dbReference>
<evidence type="ECO:0000256" key="13">
    <source>
        <dbReference type="ARBA" id="ARBA00034003"/>
    </source>
</evidence>
<evidence type="ECO:0000256" key="3">
    <source>
        <dbReference type="ARBA" id="ARBA00022598"/>
    </source>
</evidence>
<comment type="catalytic activity">
    <reaction evidence="13 14">
        <text>ATP + (deoxyribonucleotide)n-3'-hydroxyl + 5'-phospho-(deoxyribonucleotide)m = (deoxyribonucleotide)n+m + AMP + diphosphate.</text>
        <dbReference type="EC" id="6.5.1.1"/>
    </reaction>
</comment>
<reference evidence="18 19" key="1">
    <citation type="submission" date="2024-03" db="EMBL/GenBank/DDBJ databases">
        <title>The Acrasis kona genome and developmental transcriptomes reveal deep origins of eukaryotic multicellular pathways.</title>
        <authorList>
            <person name="Sheikh S."/>
            <person name="Fu C.-J."/>
            <person name="Brown M.W."/>
            <person name="Baldauf S.L."/>
        </authorList>
    </citation>
    <scope>NUCLEOTIDE SEQUENCE [LARGE SCALE GENOMIC DNA]</scope>
    <source>
        <strain evidence="18 19">ATCC MYA-3509</strain>
    </source>
</reference>
<evidence type="ECO:0000256" key="7">
    <source>
        <dbReference type="ARBA" id="ARBA00022763"/>
    </source>
</evidence>
<dbReference type="SUPFAM" id="SSF117018">
    <property type="entry name" value="ATP-dependent DNA ligase DNA-binding domain"/>
    <property type="match status" value="1"/>
</dbReference>
<keyword evidence="7 14" id="KW-0227">DNA damage</keyword>
<dbReference type="NCBIfam" id="TIGR00574">
    <property type="entry name" value="dnl1"/>
    <property type="match status" value="1"/>
</dbReference>
<keyword evidence="9 14" id="KW-0233">DNA recombination</keyword>
<dbReference type="GO" id="GO:0006310">
    <property type="term" value="P:DNA recombination"/>
    <property type="evidence" value="ECO:0007669"/>
    <property type="project" value="UniProtKB-KW"/>
</dbReference>
<dbReference type="CDD" id="cd07900">
    <property type="entry name" value="Adenylation_DNA_ligase_I_Euk"/>
    <property type="match status" value="1"/>
</dbReference>
<keyword evidence="19" id="KW-1185">Reference proteome</keyword>